<feature type="transmembrane region" description="Helical" evidence="6">
    <location>
        <begin position="157"/>
        <end position="181"/>
    </location>
</feature>
<sequence length="250" mass="28504">MELVKGRSLKCTYFQFSPIELSTMPEPDHRSALRRFLLMKYIQFLVLPSSHFLVSVLGMFGSLYIAMVLRSPSISRKCTTVFISNLVKADLFVLLKVALGLLSGVSNFRETLCCNLMTANQHSGCLLISCLSLEVLLISIFPIESRQLRTVRRARQASAIIWVVVLGEFMVLQAAESFQLFKHELGESYNMLVLLFQNLVWAVPFLQTISLSLGILLWIGNVFVYCVVYSRAPVKKQWNFKKQNLSYFNK</sequence>
<dbReference type="GO" id="GO:0004930">
    <property type="term" value="F:G protein-coupled receptor activity"/>
    <property type="evidence" value="ECO:0007669"/>
    <property type="project" value="UniProtKB-KW"/>
</dbReference>
<gene>
    <name evidence="7" type="primary">Agtr1</name>
    <name evidence="7" type="ORF">GTO96_0002779</name>
</gene>
<reference evidence="7 8" key="1">
    <citation type="journal article" date="2021" name="Cell">
        <title>Tracing the genetic footprints of vertebrate landing in non-teleost ray-finned fishes.</title>
        <authorList>
            <person name="Bi X."/>
            <person name="Wang K."/>
            <person name="Yang L."/>
            <person name="Pan H."/>
            <person name="Jiang H."/>
            <person name="Wei Q."/>
            <person name="Fang M."/>
            <person name="Yu H."/>
            <person name="Zhu C."/>
            <person name="Cai Y."/>
            <person name="He Y."/>
            <person name="Gan X."/>
            <person name="Zeng H."/>
            <person name="Yu D."/>
            <person name="Zhu Y."/>
            <person name="Jiang H."/>
            <person name="Qiu Q."/>
            <person name="Yang H."/>
            <person name="Zhang Y.E."/>
            <person name="Wang W."/>
            <person name="Zhu M."/>
            <person name="He S."/>
            <person name="Zhang G."/>
        </authorList>
    </citation>
    <scope>NUCLEOTIDE SEQUENCE [LARGE SCALE GENOMIC DNA]</scope>
    <source>
        <strain evidence="7">Bchr_013</strain>
    </source>
</reference>
<feature type="transmembrane region" description="Helical" evidence="6">
    <location>
        <begin position="201"/>
        <end position="228"/>
    </location>
</feature>
<keyword evidence="4" id="KW-0325">Glycoprotein</keyword>
<feature type="transmembrane region" description="Helical" evidence="6">
    <location>
        <begin position="41"/>
        <end position="65"/>
    </location>
</feature>
<name>A0A8X7XAE0_POLSE</name>
<keyword evidence="3" id="KW-0675">Receptor</keyword>
<dbReference type="GO" id="GO:0035025">
    <property type="term" value="P:positive regulation of Rho protein signal transduction"/>
    <property type="evidence" value="ECO:0007669"/>
    <property type="project" value="TreeGrafter"/>
</dbReference>
<feature type="non-terminal residue" evidence="7">
    <location>
        <position position="250"/>
    </location>
</feature>
<dbReference type="PANTHER" id="PTHR24232">
    <property type="entry name" value="G-PROTEIN COUPLED RECEPTOR"/>
    <property type="match status" value="1"/>
</dbReference>
<dbReference type="GO" id="GO:0007200">
    <property type="term" value="P:phospholipase C-activating G protein-coupled receptor signaling pathway"/>
    <property type="evidence" value="ECO:0007669"/>
    <property type="project" value="TreeGrafter"/>
</dbReference>
<proteinExistence type="predicted"/>
<feature type="transmembrane region" description="Helical" evidence="6">
    <location>
        <begin position="86"/>
        <end position="106"/>
    </location>
</feature>
<dbReference type="Gene3D" id="1.20.1070.10">
    <property type="entry name" value="Rhodopsin 7-helix transmembrane proteins"/>
    <property type="match status" value="1"/>
</dbReference>
<dbReference type="OrthoDB" id="8807033at2759"/>
<keyword evidence="2" id="KW-0297">G-protein coupled receptor</keyword>
<keyword evidence="6" id="KW-0472">Membrane</keyword>
<dbReference type="SUPFAM" id="SSF81321">
    <property type="entry name" value="Family A G protein-coupled receptor-like"/>
    <property type="match status" value="1"/>
</dbReference>
<evidence type="ECO:0000256" key="5">
    <source>
        <dbReference type="ARBA" id="ARBA00023224"/>
    </source>
</evidence>
<dbReference type="GO" id="GO:0005886">
    <property type="term" value="C:plasma membrane"/>
    <property type="evidence" value="ECO:0007669"/>
    <property type="project" value="TreeGrafter"/>
</dbReference>
<keyword evidence="8" id="KW-1185">Reference proteome</keyword>
<keyword evidence="6" id="KW-1133">Transmembrane helix</keyword>
<evidence type="ECO:0000313" key="7">
    <source>
        <dbReference type="EMBL" id="KAG2464451.1"/>
    </source>
</evidence>
<accession>A0A8X7XAE0</accession>
<evidence type="ECO:0000256" key="3">
    <source>
        <dbReference type="ARBA" id="ARBA00023170"/>
    </source>
</evidence>
<evidence type="ECO:0000313" key="8">
    <source>
        <dbReference type="Proteomes" id="UP000886611"/>
    </source>
</evidence>
<keyword evidence="5" id="KW-0807">Transducer</keyword>
<keyword evidence="6" id="KW-0812">Transmembrane</keyword>
<comment type="caution">
    <text evidence="7">The sequence shown here is derived from an EMBL/GenBank/DDBJ whole genome shotgun (WGS) entry which is preliminary data.</text>
</comment>
<dbReference type="EMBL" id="JAATIS010003638">
    <property type="protein sequence ID" value="KAG2464451.1"/>
    <property type="molecule type" value="Genomic_DNA"/>
</dbReference>
<evidence type="ECO:0000256" key="2">
    <source>
        <dbReference type="ARBA" id="ARBA00023040"/>
    </source>
</evidence>
<evidence type="ECO:0000256" key="1">
    <source>
        <dbReference type="ARBA" id="ARBA00004141"/>
    </source>
</evidence>
<evidence type="ECO:0000256" key="4">
    <source>
        <dbReference type="ARBA" id="ARBA00023180"/>
    </source>
</evidence>
<dbReference type="PANTHER" id="PTHR24232:SF83">
    <property type="entry name" value="GENE 5127-RELATED"/>
    <property type="match status" value="1"/>
</dbReference>
<evidence type="ECO:0000256" key="6">
    <source>
        <dbReference type="SAM" id="Phobius"/>
    </source>
</evidence>
<feature type="non-terminal residue" evidence="7">
    <location>
        <position position="1"/>
    </location>
</feature>
<organism evidence="7 8">
    <name type="scientific">Polypterus senegalus</name>
    <name type="common">Senegal bichir</name>
    <dbReference type="NCBI Taxonomy" id="55291"/>
    <lineage>
        <taxon>Eukaryota</taxon>
        <taxon>Metazoa</taxon>
        <taxon>Chordata</taxon>
        <taxon>Craniata</taxon>
        <taxon>Vertebrata</taxon>
        <taxon>Euteleostomi</taxon>
        <taxon>Actinopterygii</taxon>
        <taxon>Polypteriformes</taxon>
        <taxon>Polypteridae</taxon>
        <taxon>Polypterus</taxon>
    </lineage>
</organism>
<comment type="subcellular location">
    <subcellularLocation>
        <location evidence="1">Membrane</location>
        <topology evidence="1">Multi-pass membrane protein</topology>
    </subcellularLocation>
</comment>
<protein>
    <submittedName>
        <fullName evidence="7">AGTR1 protein</fullName>
    </submittedName>
</protein>
<dbReference type="AlphaFoldDB" id="A0A8X7XAE0"/>
<dbReference type="Proteomes" id="UP000886611">
    <property type="component" value="Unassembled WGS sequence"/>
</dbReference>